<accession>A0A1Q5TJQ0</accession>
<gene>
    <name evidence="1" type="ORF">PENSUB_7913</name>
</gene>
<protein>
    <submittedName>
        <fullName evidence="1">Uncharacterized protein</fullName>
    </submittedName>
</protein>
<evidence type="ECO:0000313" key="1">
    <source>
        <dbReference type="EMBL" id="OKP00456.1"/>
    </source>
</evidence>
<organism evidence="1 2">
    <name type="scientific">Penicillium subrubescens</name>
    <dbReference type="NCBI Taxonomy" id="1316194"/>
    <lineage>
        <taxon>Eukaryota</taxon>
        <taxon>Fungi</taxon>
        <taxon>Dikarya</taxon>
        <taxon>Ascomycota</taxon>
        <taxon>Pezizomycotina</taxon>
        <taxon>Eurotiomycetes</taxon>
        <taxon>Eurotiomycetidae</taxon>
        <taxon>Eurotiales</taxon>
        <taxon>Aspergillaceae</taxon>
        <taxon>Penicillium</taxon>
    </lineage>
</organism>
<comment type="caution">
    <text evidence="1">The sequence shown here is derived from an EMBL/GenBank/DDBJ whole genome shotgun (WGS) entry which is preliminary data.</text>
</comment>
<dbReference type="EMBL" id="MNBE01000647">
    <property type="protein sequence ID" value="OKP00456.1"/>
    <property type="molecule type" value="Genomic_DNA"/>
</dbReference>
<evidence type="ECO:0000313" key="2">
    <source>
        <dbReference type="Proteomes" id="UP000186955"/>
    </source>
</evidence>
<proteinExistence type="predicted"/>
<sequence length="130" mass="15147">MDPFQRILYRSSEILGPSLWTEWDLFKITKKEYFNDLGTAEESLRMAKMTIESGMLALRLHETARARSYFTNKISQSAAEARLYLLTTWQNAVPKRCIAGNIQQARNETRFVAKSLKTARQRYICLVSYK</sequence>
<name>A0A1Q5TJQ0_9EURO</name>
<dbReference type="Proteomes" id="UP000186955">
    <property type="component" value="Unassembled WGS sequence"/>
</dbReference>
<keyword evidence="2" id="KW-1185">Reference proteome</keyword>
<reference evidence="1 2" key="1">
    <citation type="submission" date="2016-10" db="EMBL/GenBank/DDBJ databases">
        <title>Genome sequence of the ascomycete fungus Penicillium subrubescens.</title>
        <authorList>
            <person name="De Vries R.P."/>
            <person name="Peng M."/>
            <person name="Dilokpimol A."/>
            <person name="Hilden K."/>
            <person name="Makela M.R."/>
            <person name="Grigoriev I."/>
            <person name="Riley R."/>
            <person name="Granchi Z."/>
        </authorList>
    </citation>
    <scope>NUCLEOTIDE SEQUENCE [LARGE SCALE GENOMIC DNA]</scope>
    <source>
        <strain evidence="1 2">CBS 132785</strain>
    </source>
</reference>
<dbReference type="AlphaFoldDB" id="A0A1Q5TJQ0"/>